<protein>
    <submittedName>
        <fullName evidence="1">HAD family phosphatase</fullName>
    </submittedName>
</protein>
<evidence type="ECO:0000313" key="2">
    <source>
        <dbReference type="Proteomes" id="UP000886860"/>
    </source>
</evidence>
<dbReference type="Gene3D" id="1.10.150.240">
    <property type="entry name" value="Putative phosphatase, domain 2"/>
    <property type="match status" value="1"/>
</dbReference>
<dbReference type="InterPro" id="IPR006439">
    <property type="entry name" value="HAD-SF_hydro_IA"/>
</dbReference>
<dbReference type="InterPro" id="IPR041492">
    <property type="entry name" value="HAD_2"/>
</dbReference>
<dbReference type="PANTHER" id="PTHR43481">
    <property type="entry name" value="FRUCTOSE-1-PHOSPHATE PHOSPHATASE"/>
    <property type="match status" value="1"/>
</dbReference>
<dbReference type="Pfam" id="PF13419">
    <property type="entry name" value="HAD_2"/>
    <property type="match status" value="1"/>
</dbReference>
<organism evidence="1 2">
    <name type="scientific">Candidatus Caccovicinus merdipullorum</name>
    <dbReference type="NCBI Taxonomy" id="2840724"/>
    <lineage>
        <taxon>Bacteria</taxon>
        <taxon>Bacillati</taxon>
        <taxon>Bacillota</taxon>
        <taxon>Clostridia</taxon>
        <taxon>Eubacteriales</taxon>
        <taxon>Candidatus Caccovicinus</taxon>
    </lineage>
</organism>
<dbReference type="PANTHER" id="PTHR43481:SF4">
    <property type="entry name" value="GLYCEROL-1-PHOSPHATE PHOSPHOHYDROLASE 1-RELATED"/>
    <property type="match status" value="1"/>
</dbReference>
<dbReference type="InterPro" id="IPR023198">
    <property type="entry name" value="PGP-like_dom2"/>
</dbReference>
<dbReference type="PRINTS" id="PR00413">
    <property type="entry name" value="HADHALOGNASE"/>
</dbReference>
<dbReference type="EMBL" id="DVKS01000073">
    <property type="protein sequence ID" value="HIT41382.1"/>
    <property type="molecule type" value="Genomic_DNA"/>
</dbReference>
<dbReference type="AlphaFoldDB" id="A0A9D1KGC5"/>
<dbReference type="Gene3D" id="3.40.50.1000">
    <property type="entry name" value="HAD superfamily/HAD-like"/>
    <property type="match status" value="1"/>
</dbReference>
<reference evidence="1" key="1">
    <citation type="submission" date="2020-10" db="EMBL/GenBank/DDBJ databases">
        <authorList>
            <person name="Gilroy R."/>
        </authorList>
    </citation>
    <scope>NUCLEOTIDE SEQUENCE</scope>
    <source>
        <strain evidence="1">CHK123-3438</strain>
    </source>
</reference>
<reference evidence="1" key="2">
    <citation type="journal article" date="2021" name="PeerJ">
        <title>Extensive microbial diversity within the chicken gut microbiome revealed by metagenomics and culture.</title>
        <authorList>
            <person name="Gilroy R."/>
            <person name="Ravi A."/>
            <person name="Getino M."/>
            <person name="Pursley I."/>
            <person name="Horton D.L."/>
            <person name="Alikhan N.F."/>
            <person name="Baker D."/>
            <person name="Gharbi K."/>
            <person name="Hall N."/>
            <person name="Watson M."/>
            <person name="Adriaenssens E.M."/>
            <person name="Foster-Nyarko E."/>
            <person name="Jarju S."/>
            <person name="Secka A."/>
            <person name="Antonio M."/>
            <person name="Oren A."/>
            <person name="Chaudhuri R.R."/>
            <person name="La Ragione R."/>
            <person name="Hildebrand F."/>
            <person name="Pallen M.J."/>
        </authorList>
    </citation>
    <scope>NUCLEOTIDE SEQUENCE</scope>
    <source>
        <strain evidence="1">CHK123-3438</strain>
    </source>
</reference>
<proteinExistence type="predicted"/>
<dbReference type="InterPro" id="IPR036412">
    <property type="entry name" value="HAD-like_sf"/>
</dbReference>
<sequence length="212" mass="24323">MTEAVIFDMDGVLIDSEPVYLDSMLRFARKKNPAVKEEDIHATVGRTAKDTWEIMERAIGNGQGWSELRKEYHQWTGVYDSTDYRAIFRPEARELLEELKRRGYRLAVASSTHRQLVLHVLFQNQILSYFDTVVTGDMFTRSKPDPEIYHYTAGKLGVKEENCFVLEDSTVGIRAAHDAGMEVAALIDDRFGFDRGLADCQVEHIQDILQYL</sequence>
<dbReference type="NCBIfam" id="TIGR01509">
    <property type="entry name" value="HAD-SF-IA-v3"/>
    <property type="match status" value="1"/>
</dbReference>
<evidence type="ECO:0000313" key="1">
    <source>
        <dbReference type="EMBL" id="HIT41382.1"/>
    </source>
</evidence>
<dbReference type="SFLD" id="SFLDG01129">
    <property type="entry name" value="C1.5:_HAD__Beta-PGM__Phosphata"/>
    <property type="match status" value="1"/>
</dbReference>
<dbReference type="CDD" id="cd07505">
    <property type="entry name" value="HAD_BPGM-like"/>
    <property type="match status" value="1"/>
</dbReference>
<dbReference type="NCBIfam" id="TIGR01549">
    <property type="entry name" value="HAD-SF-IA-v1"/>
    <property type="match status" value="1"/>
</dbReference>
<dbReference type="SFLD" id="SFLDG01135">
    <property type="entry name" value="C1.5.6:_HAD__Beta-PGM__Phospha"/>
    <property type="match status" value="1"/>
</dbReference>
<name>A0A9D1KGC5_9FIRM</name>
<gene>
    <name evidence="1" type="ORF">IAB60_04630</name>
</gene>
<dbReference type="InterPro" id="IPR051806">
    <property type="entry name" value="HAD-like_SPP"/>
</dbReference>
<dbReference type="SFLD" id="SFLDS00003">
    <property type="entry name" value="Haloacid_Dehalogenase"/>
    <property type="match status" value="1"/>
</dbReference>
<accession>A0A9D1KGC5</accession>
<dbReference type="Proteomes" id="UP000886860">
    <property type="component" value="Unassembled WGS sequence"/>
</dbReference>
<dbReference type="GO" id="GO:0050308">
    <property type="term" value="F:sugar-phosphatase activity"/>
    <property type="evidence" value="ECO:0007669"/>
    <property type="project" value="TreeGrafter"/>
</dbReference>
<comment type="caution">
    <text evidence="1">The sequence shown here is derived from an EMBL/GenBank/DDBJ whole genome shotgun (WGS) entry which is preliminary data.</text>
</comment>
<dbReference type="SUPFAM" id="SSF56784">
    <property type="entry name" value="HAD-like"/>
    <property type="match status" value="1"/>
</dbReference>
<dbReference type="InterPro" id="IPR023214">
    <property type="entry name" value="HAD_sf"/>
</dbReference>